<dbReference type="CDD" id="cd06257">
    <property type="entry name" value="DnaJ"/>
    <property type="match status" value="1"/>
</dbReference>
<dbReference type="HAMAP" id="MF_00682">
    <property type="entry name" value="HscB"/>
    <property type="match status" value="1"/>
</dbReference>
<dbReference type="InterPro" id="IPR036386">
    <property type="entry name" value="HscB_C_sf"/>
</dbReference>
<dbReference type="EMBL" id="JBHSEK010000001">
    <property type="protein sequence ID" value="MFC4488010.1"/>
    <property type="molecule type" value="Genomic_DNA"/>
</dbReference>
<proteinExistence type="inferred from homology"/>
<name>A0ABV8ZMV0_9NEIS</name>
<comment type="caution">
    <text evidence="7">The sequence shown here is derived from an EMBL/GenBank/DDBJ whole genome shotgun (WGS) entry which is preliminary data.</text>
</comment>
<accession>A0ABV8ZMV0</accession>
<reference evidence="8" key="1">
    <citation type="journal article" date="2019" name="Int. J. Syst. Evol. Microbiol.">
        <title>The Global Catalogue of Microorganisms (GCM) 10K type strain sequencing project: providing services to taxonomists for standard genome sequencing and annotation.</title>
        <authorList>
            <consortium name="The Broad Institute Genomics Platform"/>
            <consortium name="The Broad Institute Genome Sequencing Center for Infectious Disease"/>
            <person name="Wu L."/>
            <person name="Ma J."/>
        </authorList>
    </citation>
    <scope>NUCLEOTIDE SEQUENCE [LARGE SCALE GENOMIC DNA]</scope>
    <source>
        <strain evidence="8">CGMCC 4.7608</strain>
    </source>
</reference>
<comment type="function">
    <text evidence="3 4">Co-chaperone involved in the maturation of iron-sulfur cluster-containing proteins. Seems to help targeting proteins to be folded toward HscA.</text>
</comment>
<dbReference type="Pfam" id="PF07743">
    <property type="entry name" value="HSCB_C"/>
    <property type="match status" value="1"/>
</dbReference>
<comment type="subunit">
    <text evidence="4">Interacts with HscA and stimulates its ATPase activity.</text>
</comment>
<dbReference type="InterPro" id="IPR009073">
    <property type="entry name" value="HscB_oligo_C"/>
</dbReference>
<evidence type="ECO:0000256" key="5">
    <source>
        <dbReference type="SAM" id="Coils"/>
    </source>
</evidence>
<dbReference type="PROSITE" id="PS50076">
    <property type="entry name" value="DNAJ_2"/>
    <property type="match status" value="1"/>
</dbReference>
<dbReference type="SUPFAM" id="SSF47144">
    <property type="entry name" value="HSC20 (HSCB), C-terminal oligomerisation domain"/>
    <property type="match status" value="1"/>
</dbReference>
<dbReference type="SUPFAM" id="SSF46565">
    <property type="entry name" value="Chaperone J-domain"/>
    <property type="match status" value="1"/>
</dbReference>
<dbReference type="NCBIfam" id="TIGR00714">
    <property type="entry name" value="hscB"/>
    <property type="match status" value="1"/>
</dbReference>
<keyword evidence="5" id="KW-0175">Coiled coil</keyword>
<keyword evidence="8" id="KW-1185">Reference proteome</keyword>
<dbReference type="Pfam" id="PF00226">
    <property type="entry name" value="DnaJ"/>
    <property type="match status" value="1"/>
</dbReference>
<dbReference type="InterPro" id="IPR001623">
    <property type="entry name" value="DnaJ_domain"/>
</dbReference>
<evidence type="ECO:0000259" key="6">
    <source>
        <dbReference type="PROSITE" id="PS50076"/>
    </source>
</evidence>
<dbReference type="NCBIfam" id="NF002935">
    <property type="entry name" value="PRK03578.1"/>
    <property type="match status" value="1"/>
</dbReference>
<dbReference type="PANTHER" id="PTHR14021">
    <property type="entry name" value="IRON-SULFUR CLUSTER CO-CHAPERONE PROTEIN HSCB"/>
    <property type="match status" value="1"/>
</dbReference>
<dbReference type="PANTHER" id="PTHR14021:SF15">
    <property type="entry name" value="IRON-SULFUR CLUSTER CO-CHAPERONE PROTEIN HSCB"/>
    <property type="match status" value="1"/>
</dbReference>
<protein>
    <recommendedName>
        <fullName evidence="4">Co-chaperone protein HscB homolog</fullName>
    </recommendedName>
</protein>
<sequence>MSTDFSQDFFSLFDLPRRFAIDSQALEHAWRTAAAQVHPDRYASGSDADKRSALMQATRVNEAYQTLKSPLNRARYLLTLAGVDTQEDTNTQMPTDFLMAQMEWRENIEAARDADDLATLETLSRQLRAQSREHQAELEQALDQRSDLDAAALLVRKLRFLQKLDQEIGDAIEGLLG</sequence>
<dbReference type="SMART" id="SM00271">
    <property type="entry name" value="DnaJ"/>
    <property type="match status" value="1"/>
</dbReference>
<evidence type="ECO:0000256" key="2">
    <source>
        <dbReference type="ARBA" id="ARBA00023186"/>
    </source>
</evidence>
<feature type="domain" description="J" evidence="6">
    <location>
        <begin position="8"/>
        <end position="80"/>
    </location>
</feature>
<evidence type="ECO:0000313" key="8">
    <source>
        <dbReference type="Proteomes" id="UP001595999"/>
    </source>
</evidence>
<keyword evidence="2 4" id="KW-0143">Chaperone</keyword>
<dbReference type="RefSeq" id="WP_231463100.1">
    <property type="nucleotide sequence ID" value="NZ_JAJOHW010000091.1"/>
</dbReference>
<gene>
    <name evidence="4 7" type="primary">hscB</name>
    <name evidence="7" type="ORF">ACFO0R_00080</name>
</gene>
<dbReference type="Gene3D" id="1.20.1280.20">
    <property type="entry name" value="HscB, C-terminal domain"/>
    <property type="match status" value="1"/>
</dbReference>
<dbReference type="InterPro" id="IPR036869">
    <property type="entry name" value="J_dom_sf"/>
</dbReference>
<evidence type="ECO:0000256" key="3">
    <source>
        <dbReference type="ARBA" id="ARBA00025596"/>
    </source>
</evidence>
<comment type="similarity">
    <text evidence="1 4">Belongs to the HscB family.</text>
</comment>
<evidence type="ECO:0000256" key="1">
    <source>
        <dbReference type="ARBA" id="ARBA00010476"/>
    </source>
</evidence>
<dbReference type="InterPro" id="IPR004640">
    <property type="entry name" value="HscB"/>
</dbReference>
<organism evidence="7 8">
    <name type="scientific">Chromobacterium aquaticum</name>
    <dbReference type="NCBI Taxonomy" id="467180"/>
    <lineage>
        <taxon>Bacteria</taxon>
        <taxon>Pseudomonadati</taxon>
        <taxon>Pseudomonadota</taxon>
        <taxon>Betaproteobacteria</taxon>
        <taxon>Neisseriales</taxon>
        <taxon>Chromobacteriaceae</taxon>
        <taxon>Chromobacterium</taxon>
    </lineage>
</organism>
<dbReference type="Proteomes" id="UP001595999">
    <property type="component" value="Unassembled WGS sequence"/>
</dbReference>
<evidence type="ECO:0000256" key="4">
    <source>
        <dbReference type="HAMAP-Rule" id="MF_00682"/>
    </source>
</evidence>
<evidence type="ECO:0000313" key="7">
    <source>
        <dbReference type="EMBL" id="MFC4488010.1"/>
    </source>
</evidence>
<feature type="coiled-coil region" evidence="5">
    <location>
        <begin position="117"/>
        <end position="151"/>
    </location>
</feature>
<dbReference type="Gene3D" id="1.10.287.110">
    <property type="entry name" value="DnaJ domain"/>
    <property type="match status" value="1"/>
</dbReference>